<reference evidence="3 4" key="1">
    <citation type="submission" date="2018-06" db="EMBL/GenBank/DDBJ databases">
        <title>Genomic Encyclopedia of Archaeal and Bacterial Type Strains, Phase II (KMG-II): from individual species to whole genera.</title>
        <authorList>
            <person name="Goeker M."/>
        </authorList>
    </citation>
    <scope>NUCLEOTIDE SEQUENCE [LARGE SCALE GENOMIC DNA]</scope>
    <source>
        <strain evidence="3 4">DSM 6779</strain>
    </source>
</reference>
<dbReference type="RefSeq" id="WP_111446693.1">
    <property type="nucleotide sequence ID" value="NZ_QKZK01000031.1"/>
</dbReference>
<keyword evidence="1" id="KW-0732">Signal</keyword>
<dbReference type="Pfam" id="PF18998">
    <property type="entry name" value="Flg_new_2"/>
    <property type="match status" value="1"/>
</dbReference>
<protein>
    <submittedName>
        <fullName evidence="3">Putative secreted protein (Por secretion system target)</fullName>
    </submittedName>
</protein>
<dbReference type="InterPro" id="IPR001322">
    <property type="entry name" value="Lamin_tail_dom"/>
</dbReference>
<dbReference type="Gene3D" id="2.60.40.1260">
    <property type="entry name" value="Lamin Tail domain"/>
    <property type="match status" value="1"/>
</dbReference>
<keyword evidence="4" id="KW-1185">Reference proteome</keyword>
<evidence type="ECO:0000313" key="3">
    <source>
        <dbReference type="EMBL" id="PZX12408.1"/>
    </source>
</evidence>
<dbReference type="EMBL" id="QKZK01000031">
    <property type="protein sequence ID" value="PZX12408.1"/>
    <property type="molecule type" value="Genomic_DNA"/>
</dbReference>
<comment type="caution">
    <text evidence="3">The sequence shown here is derived from an EMBL/GenBank/DDBJ whole genome shotgun (WGS) entry which is preliminary data.</text>
</comment>
<organism evidence="3 4">
    <name type="scientific">Breznakibacter xylanolyticus</name>
    <dbReference type="NCBI Taxonomy" id="990"/>
    <lineage>
        <taxon>Bacteria</taxon>
        <taxon>Pseudomonadati</taxon>
        <taxon>Bacteroidota</taxon>
        <taxon>Bacteroidia</taxon>
        <taxon>Marinilabiliales</taxon>
        <taxon>Marinilabiliaceae</taxon>
        <taxon>Breznakibacter</taxon>
    </lineage>
</organism>
<dbReference type="OrthoDB" id="9806464at2"/>
<evidence type="ECO:0000256" key="1">
    <source>
        <dbReference type="SAM" id="SignalP"/>
    </source>
</evidence>
<dbReference type="InterPro" id="IPR059177">
    <property type="entry name" value="GH29D-like_dom"/>
</dbReference>
<gene>
    <name evidence="3" type="ORF">LX69_02877</name>
</gene>
<evidence type="ECO:0000313" key="4">
    <source>
        <dbReference type="Proteomes" id="UP000249239"/>
    </source>
</evidence>
<proteinExistence type="predicted"/>
<dbReference type="SUPFAM" id="SSF74853">
    <property type="entry name" value="Lamin A/C globular tail domain"/>
    <property type="match status" value="2"/>
</dbReference>
<dbReference type="Pfam" id="PF00932">
    <property type="entry name" value="LTD"/>
    <property type="match status" value="1"/>
</dbReference>
<dbReference type="AlphaFoldDB" id="A0A2W7MWS3"/>
<sequence>MTKITLLLALLMLHTVLTGQIKINEMVSANYTGVMDEDQETHDWIELYNTSDAEVAVDGYFLTDNREKPDKWQLPAMRMAGKSFLLVMASGKNRTALPLNRETIIDGGDHWRYIIPTTNIGTTWHQPGFDDSQWQEGASGFGFDDGDDATLLPLQTVSVFIRKRFVISAAEQVKQLVLHIDYDDGFVAYINGIEVARANLGTVGSTVAYNAMAINHEALMYNGGQPQRFIIANTAGLLREGENIISIHGHNASASSSDMSLIPFLSIETTAQTSNRVHAYYNLSASYLHTNFKIDNSGESIYLVSPEGSIVDSIGAIALEGDISYGRQPDGNDQFFYFTSPTPASSNNSQMGTTSLVLNKVQFMPIGGYYPQGTTVSLSSENVDDQIYYTTDGSTPTASSTSYKAPLNISGDKVVRARIINSGTLPGPVTTQTYIGGIAHRLPIVSVTTSPENLWDEQTGIYVMGSNASAENPYYGANFWQDWEKPGNVEIYNANQQQVLNAGCGIKIHGAWTRAYEQKTLALYARNAYGDKAFDARLFSDKPIDSFQSLVLRNGGNDFYSALMRDGVISCVTRGMNVDRLAFQPAVNYLNGQYWGILNIREKISEHYLADNHGFGTREVNLLTNNTEVVQGDATSYRALLSAVNNALNTSANFAAVADKMDLDNYIQYQVSQIYFDNTDWPGNNIKYWRLNSENSKWRWILYDSDFGFGLYDQQAYRHNTLSFAMAVTNVDWPNPSWSTLLFRRLLTSTEFRNQFVNSYCDRLNSTFLPANVNAKIDSLKALYEGEIQHHLKRWDRDYSGWAWEVSRLKSFATQRPAQAWNHLQTTFALGTRHNVKISINSPHMGDVRLNTIVVSDGFIGSYFQNIPIVLTARPKAGYRFVRWEGSRADSTSVITHKVQGDVTLKAVFAPASELDVHVVINEINCQSAPERDTGDWVELLNNGTATVDLSGWTLSDQGKQEAFSLPEGTLLYPGEYLMVCHDRRAFRNHYPMVKSSVGDFVFGLGGEGDKLFLCNKQGVTMDALEYGTTSPWPEVVPESGATLELKNPRLNNVLSSSWVLNVSGGTPGRANVGFIAITDDDVDGDEPPTEIKETRFNCFPTVFTDFTTLELRVAKTTHCTIDVLNLSGRVMSRVMDQTLDKDVYTLDWPQGRDLNAIPKGVYLVRCIMGDQKEVIKVVKTE</sequence>
<dbReference type="Gene3D" id="2.60.120.260">
    <property type="entry name" value="Galactose-binding domain-like"/>
    <property type="match status" value="1"/>
</dbReference>
<dbReference type="InterPro" id="IPR036415">
    <property type="entry name" value="Lamin_tail_dom_sf"/>
</dbReference>
<dbReference type="PROSITE" id="PS51841">
    <property type="entry name" value="LTD"/>
    <property type="match status" value="1"/>
</dbReference>
<feature type="signal peptide" evidence="1">
    <location>
        <begin position="1"/>
        <end position="19"/>
    </location>
</feature>
<dbReference type="InterPro" id="IPR044060">
    <property type="entry name" value="Bacterial_rp_domain"/>
</dbReference>
<dbReference type="InterPro" id="IPR014867">
    <property type="entry name" value="Spore_coat_CotH_CotH2/3/7"/>
</dbReference>
<evidence type="ECO:0000259" key="2">
    <source>
        <dbReference type="PROSITE" id="PS51841"/>
    </source>
</evidence>
<feature type="domain" description="LTD" evidence="2">
    <location>
        <begin position="913"/>
        <end position="1029"/>
    </location>
</feature>
<feature type="chain" id="PRO_5015855802" evidence="1">
    <location>
        <begin position="20"/>
        <end position="1182"/>
    </location>
</feature>
<dbReference type="Proteomes" id="UP000249239">
    <property type="component" value="Unassembled WGS sequence"/>
</dbReference>
<name>A0A2W7MWS3_9BACT</name>
<accession>A0A2W7MWS3</accession>
<dbReference type="Pfam" id="PF08757">
    <property type="entry name" value="CotH"/>
    <property type="match status" value="1"/>
</dbReference>
<dbReference type="Pfam" id="PF13290">
    <property type="entry name" value="CHB_HEX_C_1"/>
    <property type="match status" value="1"/>
</dbReference>